<dbReference type="STRING" id="145854.GA0074692_4984"/>
<reference evidence="3" key="1">
    <citation type="submission" date="2016-06" db="EMBL/GenBank/DDBJ databases">
        <authorList>
            <person name="Varghese N."/>
            <person name="Submissions Spin"/>
        </authorList>
    </citation>
    <scope>NUCLEOTIDE SEQUENCE [LARGE SCALE GENOMIC DNA]</scope>
    <source>
        <strain evidence="3">DSM 43817</strain>
    </source>
</reference>
<keyword evidence="3" id="KW-1185">Reference proteome</keyword>
<proteinExistence type="predicted"/>
<feature type="region of interest" description="Disordered" evidence="1">
    <location>
        <begin position="29"/>
        <end position="104"/>
    </location>
</feature>
<evidence type="ECO:0000256" key="1">
    <source>
        <dbReference type="SAM" id="MobiDB-lite"/>
    </source>
</evidence>
<evidence type="ECO:0000313" key="3">
    <source>
        <dbReference type="Proteomes" id="UP000198959"/>
    </source>
</evidence>
<feature type="compositionally biased region" description="Low complexity" evidence="1">
    <location>
        <begin position="87"/>
        <end position="96"/>
    </location>
</feature>
<protein>
    <submittedName>
        <fullName evidence="2">Uncharacterized protein</fullName>
    </submittedName>
</protein>
<feature type="compositionally biased region" description="Low complexity" evidence="1">
    <location>
        <begin position="62"/>
        <end position="79"/>
    </location>
</feature>
<dbReference type="OrthoDB" id="3405758at2"/>
<dbReference type="RefSeq" id="WP_091647954.1">
    <property type="nucleotide sequence ID" value="NZ_FMHW01000002.1"/>
</dbReference>
<feature type="region of interest" description="Disordered" evidence="1">
    <location>
        <begin position="1"/>
        <end position="20"/>
    </location>
</feature>
<dbReference type="EMBL" id="FMHW01000002">
    <property type="protein sequence ID" value="SCL38357.1"/>
    <property type="molecule type" value="Genomic_DNA"/>
</dbReference>
<dbReference type="AlphaFoldDB" id="A0A1C6T9N6"/>
<evidence type="ECO:0000313" key="2">
    <source>
        <dbReference type="EMBL" id="SCL38357.1"/>
    </source>
</evidence>
<dbReference type="Proteomes" id="UP000198959">
    <property type="component" value="Unassembled WGS sequence"/>
</dbReference>
<organism evidence="2 3">
    <name type="scientific">Micromonospora pallida</name>
    <dbReference type="NCBI Taxonomy" id="145854"/>
    <lineage>
        <taxon>Bacteria</taxon>
        <taxon>Bacillati</taxon>
        <taxon>Actinomycetota</taxon>
        <taxon>Actinomycetes</taxon>
        <taxon>Micromonosporales</taxon>
        <taxon>Micromonosporaceae</taxon>
        <taxon>Micromonospora</taxon>
    </lineage>
</organism>
<gene>
    <name evidence="2" type="ORF">GA0074692_4984</name>
</gene>
<sequence>MAEPASKVAQQAEEQLDRLADTVRKKFDAITGTRYASRPRPVAVEPVPTARNTGDRADEARPGPGRATRGRPTGQGAAEAARRPGPDRAAPSGPGAKSRRNERR</sequence>
<accession>A0A1C6T9N6</accession>
<name>A0A1C6T9N6_9ACTN</name>